<dbReference type="GO" id="GO:0000287">
    <property type="term" value="F:magnesium ion binding"/>
    <property type="evidence" value="ECO:0007669"/>
    <property type="project" value="TreeGrafter"/>
</dbReference>
<dbReference type="STRING" id="1267021.FPB0191_02332"/>
<dbReference type="InterPro" id="IPR023214">
    <property type="entry name" value="HAD_sf"/>
</dbReference>
<dbReference type="InterPro" id="IPR006379">
    <property type="entry name" value="HAD-SF_hydro_IIB"/>
</dbReference>
<dbReference type="SFLD" id="SFLDG01140">
    <property type="entry name" value="C2.B:_Phosphomannomutase_and_P"/>
    <property type="match status" value="1"/>
</dbReference>
<dbReference type="InterPro" id="IPR000150">
    <property type="entry name" value="Cof"/>
</dbReference>
<dbReference type="OrthoDB" id="9808609at2"/>
<evidence type="ECO:0000313" key="2">
    <source>
        <dbReference type="Proteomes" id="UP000030901"/>
    </source>
</evidence>
<reference evidence="1 2" key="1">
    <citation type="journal article" date="2014" name="Appl. Environ. Microbiol.">
        <title>Gut symbionts from distinct hosts exhibit genotoxic activity via divergent colibactin biosynthetic pathways.</title>
        <authorList>
            <person name="Engel P."/>
            <person name="Vizcaino M.I."/>
            <person name="Crawford J.M."/>
        </authorList>
    </citation>
    <scope>NUCLEOTIDE SEQUENCE [LARGE SCALE GENOMIC DNA]</scope>
    <source>
        <strain evidence="1 2">PEB0191</strain>
    </source>
</reference>
<dbReference type="InterPro" id="IPR036412">
    <property type="entry name" value="HAD-like_sf"/>
</dbReference>
<dbReference type="HOGENOM" id="CLU_044146_7_0_6"/>
<dbReference type="PROSITE" id="PS01229">
    <property type="entry name" value="COF_2"/>
    <property type="match status" value="1"/>
</dbReference>
<dbReference type="GO" id="GO:0005829">
    <property type="term" value="C:cytosol"/>
    <property type="evidence" value="ECO:0007669"/>
    <property type="project" value="TreeGrafter"/>
</dbReference>
<dbReference type="AlphaFoldDB" id="A0A0A7S3L2"/>
<dbReference type="EMBL" id="CP009056">
    <property type="protein sequence ID" value="AJA46135.1"/>
    <property type="molecule type" value="Genomic_DNA"/>
</dbReference>
<proteinExistence type="predicted"/>
<dbReference type="PANTHER" id="PTHR10000">
    <property type="entry name" value="PHOSPHOSERINE PHOSPHATASE"/>
    <property type="match status" value="1"/>
</dbReference>
<dbReference type="GO" id="GO:0016791">
    <property type="term" value="F:phosphatase activity"/>
    <property type="evidence" value="ECO:0007669"/>
    <property type="project" value="TreeGrafter"/>
</dbReference>
<protein>
    <submittedName>
        <fullName evidence="1">Putative hydrolase of the HAD superfamily</fullName>
    </submittedName>
</protein>
<dbReference type="PROSITE" id="PS01228">
    <property type="entry name" value="COF_1"/>
    <property type="match status" value="1"/>
</dbReference>
<dbReference type="RefSeq" id="WP_039106331.1">
    <property type="nucleotide sequence ID" value="NZ_CAMKYH010000001.1"/>
</dbReference>
<dbReference type="Proteomes" id="UP000030901">
    <property type="component" value="Chromosome"/>
</dbReference>
<accession>A0A0A7S3L2</accession>
<dbReference type="SUPFAM" id="SSF56784">
    <property type="entry name" value="HAD-like"/>
    <property type="match status" value="1"/>
</dbReference>
<organism evidence="1 2">
    <name type="scientific">Frischella perrara</name>
    <dbReference type="NCBI Taxonomy" id="1267021"/>
    <lineage>
        <taxon>Bacteria</taxon>
        <taxon>Pseudomonadati</taxon>
        <taxon>Pseudomonadota</taxon>
        <taxon>Gammaproteobacteria</taxon>
        <taxon>Orbales</taxon>
        <taxon>Orbaceae</taxon>
        <taxon>Frischella</taxon>
    </lineage>
</organism>
<evidence type="ECO:0000313" key="1">
    <source>
        <dbReference type="EMBL" id="AJA46135.1"/>
    </source>
</evidence>
<dbReference type="Gene3D" id="3.40.50.1000">
    <property type="entry name" value="HAD superfamily/HAD-like"/>
    <property type="match status" value="1"/>
</dbReference>
<dbReference type="NCBIfam" id="TIGR01484">
    <property type="entry name" value="HAD-SF-IIB"/>
    <property type="match status" value="1"/>
</dbReference>
<dbReference type="NCBIfam" id="TIGR00099">
    <property type="entry name" value="Cof-subfamily"/>
    <property type="match status" value="1"/>
</dbReference>
<dbReference type="Gene3D" id="3.30.1240.10">
    <property type="match status" value="1"/>
</dbReference>
<keyword evidence="2" id="KW-1185">Reference proteome</keyword>
<dbReference type="KEGG" id="fpp:FPB0191_02332"/>
<dbReference type="PANTHER" id="PTHR10000:SF25">
    <property type="entry name" value="PHOSPHATASE YKRA-RELATED"/>
    <property type="match status" value="1"/>
</dbReference>
<gene>
    <name evidence="1" type="ORF">FPB0191_02332</name>
</gene>
<name>A0A0A7S3L2_FRIPE</name>
<keyword evidence="1" id="KW-0378">Hydrolase</keyword>
<sequence length="259" mass="28879">MNNKPKAIVFFDLDGTLLTSDIQVADSTVAALDKLRANHIIPIMATGRSAFEVKHIMHRTGIDSIVGMNGQSVIYQGKSIFTNNIDPQIIDRMLEFSRSHTGIPLAFYNDHLMRISQSGEAAKKFYDYLKQAIPQVDDKIHHHKPIQMLLLLCENGEQIYQDFFPELTFIRNTPYCVDIFNTGGSKAFGIDKLLQNANLYGIPTYAFGDGLNDIEMFEMVDHPIAMANAVAPLKELAQLITADNNHDGIAKGLQQLGLI</sequence>
<dbReference type="Pfam" id="PF08282">
    <property type="entry name" value="Hydrolase_3"/>
    <property type="match status" value="1"/>
</dbReference>
<dbReference type="SFLD" id="SFLDS00003">
    <property type="entry name" value="Haloacid_Dehalogenase"/>
    <property type="match status" value="1"/>
</dbReference>